<dbReference type="Gene3D" id="3.10.450.50">
    <property type="match status" value="1"/>
</dbReference>
<keyword evidence="4" id="KW-0731">Sigma factor</keyword>
<dbReference type="GO" id="GO:0003677">
    <property type="term" value="F:DNA binding"/>
    <property type="evidence" value="ECO:0007669"/>
    <property type="project" value="InterPro"/>
</dbReference>
<dbReference type="GO" id="GO:0016987">
    <property type="term" value="F:sigma factor activity"/>
    <property type="evidence" value="ECO:0007669"/>
    <property type="project" value="UniProtKB-KW"/>
</dbReference>
<evidence type="ECO:0000259" key="7">
    <source>
        <dbReference type="Pfam" id="PF08281"/>
    </source>
</evidence>
<name>A0A6C7ED62_ILUCY</name>
<protein>
    <submittedName>
        <fullName evidence="8">Putative RNA polymerase ECF subfamily sigma factor</fullName>
    </submittedName>
</protein>
<comment type="similarity">
    <text evidence="1">Belongs to the sigma-70 factor family. ECF subfamily.</text>
</comment>
<dbReference type="InterPro" id="IPR036388">
    <property type="entry name" value="WH-like_DNA-bd_sf"/>
</dbReference>
<evidence type="ECO:0000259" key="6">
    <source>
        <dbReference type="Pfam" id="PF04542"/>
    </source>
</evidence>
<dbReference type="InterPro" id="IPR013249">
    <property type="entry name" value="RNA_pol_sigma70_r4_t2"/>
</dbReference>
<dbReference type="Pfam" id="PF08281">
    <property type="entry name" value="Sigma70_r4_2"/>
    <property type="match status" value="1"/>
</dbReference>
<dbReference type="EMBL" id="AP012057">
    <property type="protein sequence ID" value="BAN03119.1"/>
    <property type="molecule type" value="Genomic_DNA"/>
</dbReference>
<dbReference type="InterPro" id="IPR013324">
    <property type="entry name" value="RNA_pol_sigma_r3/r4-like"/>
</dbReference>
<comment type="subunit">
    <text evidence="2">Interacts transiently with the RNA polymerase catalytic core formed by RpoA, RpoB, RpoC and RpoZ (2 alpha, 1 beta, 1 beta' and 1 omega subunit) to form the RNA polymerase holoenzyme that can initiate transcription.</text>
</comment>
<evidence type="ECO:0000313" key="9">
    <source>
        <dbReference type="Proteomes" id="UP000011863"/>
    </source>
</evidence>
<evidence type="ECO:0000256" key="5">
    <source>
        <dbReference type="ARBA" id="ARBA00023163"/>
    </source>
</evidence>
<organism evidence="8 9">
    <name type="scientific">Ilumatobacter coccineus (strain NBRC 103263 / KCTC 29153 / YM16-304)</name>
    <dbReference type="NCBI Taxonomy" id="1313172"/>
    <lineage>
        <taxon>Bacteria</taxon>
        <taxon>Bacillati</taxon>
        <taxon>Actinomycetota</taxon>
        <taxon>Acidimicrobiia</taxon>
        <taxon>Acidimicrobiales</taxon>
        <taxon>Ilumatobacteraceae</taxon>
        <taxon>Ilumatobacter</taxon>
    </lineage>
</organism>
<evidence type="ECO:0000256" key="4">
    <source>
        <dbReference type="ARBA" id="ARBA00023082"/>
    </source>
</evidence>
<dbReference type="Gene3D" id="1.10.10.10">
    <property type="entry name" value="Winged helix-like DNA-binding domain superfamily/Winged helix DNA-binding domain"/>
    <property type="match status" value="1"/>
</dbReference>
<dbReference type="InterPro" id="IPR013325">
    <property type="entry name" value="RNA_pol_sigma_r2"/>
</dbReference>
<evidence type="ECO:0000256" key="2">
    <source>
        <dbReference type="ARBA" id="ARBA00011344"/>
    </source>
</evidence>
<evidence type="ECO:0000313" key="8">
    <source>
        <dbReference type="EMBL" id="BAN03119.1"/>
    </source>
</evidence>
<accession>A0A6C7ED62</accession>
<keyword evidence="3" id="KW-0805">Transcription regulation</keyword>
<dbReference type="InterPro" id="IPR052704">
    <property type="entry name" value="ECF_Sigma-70_Domain"/>
</dbReference>
<dbReference type="RefSeq" id="WP_015442366.1">
    <property type="nucleotide sequence ID" value="NC_020520.1"/>
</dbReference>
<dbReference type="PANTHER" id="PTHR30173">
    <property type="entry name" value="SIGMA 19 FACTOR"/>
    <property type="match status" value="1"/>
</dbReference>
<feature type="domain" description="RNA polymerase sigma-70 region 2" evidence="6">
    <location>
        <begin position="19"/>
        <end position="83"/>
    </location>
</feature>
<dbReference type="SUPFAM" id="SSF54427">
    <property type="entry name" value="NTF2-like"/>
    <property type="match status" value="1"/>
</dbReference>
<reference evidence="8 9" key="1">
    <citation type="journal article" date="2013" name="Int. J. Syst. Evol. Microbiol.">
        <title>Ilumatobacter nonamiense sp. nov. and Ilumatobacter coccineum sp. nov., isolated from seashore sand.</title>
        <authorList>
            <person name="Matsumoto A."/>
            <person name="Kasai H."/>
            <person name="Matsuo Y."/>
            <person name="Shizuri Y."/>
            <person name="Ichikawa N."/>
            <person name="Fujita N."/>
            <person name="Omura S."/>
            <person name="Takahashi Y."/>
        </authorList>
    </citation>
    <scope>NUCLEOTIDE SEQUENCE [LARGE SCALE GENOMIC DNA]</scope>
    <source>
        <strain evidence="9">NBRC 103263 / KCTC 29153 / YM16-304</strain>
    </source>
</reference>
<dbReference type="NCBIfam" id="NF007214">
    <property type="entry name" value="PRK09636.1"/>
    <property type="match status" value="1"/>
</dbReference>
<dbReference type="NCBIfam" id="TIGR02937">
    <property type="entry name" value="sigma70-ECF"/>
    <property type="match status" value="1"/>
</dbReference>
<dbReference type="InterPro" id="IPR032710">
    <property type="entry name" value="NTF2-like_dom_sf"/>
</dbReference>
<dbReference type="Proteomes" id="UP000011863">
    <property type="component" value="Chromosome"/>
</dbReference>
<feature type="domain" description="RNA polymerase sigma factor 70 region 4 type 2" evidence="7">
    <location>
        <begin position="118"/>
        <end position="169"/>
    </location>
</feature>
<dbReference type="InterPro" id="IPR007627">
    <property type="entry name" value="RNA_pol_sigma70_r2"/>
</dbReference>
<dbReference type="PANTHER" id="PTHR30173:SF36">
    <property type="entry name" value="ECF RNA POLYMERASE SIGMA FACTOR SIGJ"/>
    <property type="match status" value="1"/>
</dbReference>
<dbReference type="GO" id="GO:0006352">
    <property type="term" value="P:DNA-templated transcription initiation"/>
    <property type="evidence" value="ECO:0007669"/>
    <property type="project" value="InterPro"/>
</dbReference>
<dbReference type="KEGG" id="aym:YM304_28050"/>
<dbReference type="Gene3D" id="1.10.1740.10">
    <property type="match status" value="1"/>
</dbReference>
<dbReference type="OrthoDB" id="6689546at2"/>
<dbReference type="AlphaFoldDB" id="A0A6C7ED62"/>
<dbReference type="SUPFAM" id="SSF88946">
    <property type="entry name" value="Sigma2 domain of RNA polymerase sigma factors"/>
    <property type="match status" value="1"/>
</dbReference>
<evidence type="ECO:0000256" key="3">
    <source>
        <dbReference type="ARBA" id="ARBA00023015"/>
    </source>
</evidence>
<dbReference type="SUPFAM" id="SSF88659">
    <property type="entry name" value="Sigma3 and sigma4 domains of RNA polymerase sigma factors"/>
    <property type="match status" value="1"/>
</dbReference>
<keyword evidence="9" id="KW-1185">Reference proteome</keyword>
<dbReference type="Pfam" id="PF04542">
    <property type="entry name" value="Sigma70_r2"/>
    <property type="match status" value="1"/>
</dbReference>
<keyword evidence="5" id="KW-0804">Transcription</keyword>
<gene>
    <name evidence="8" type="ORF">YM304_28050</name>
</gene>
<proteinExistence type="inferred from homology"/>
<evidence type="ECO:0000256" key="1">
    <source>
        <dbReference type="ARBA" id="ARBA00010641"/>
    </source>
</evidence>
<sequence length="306" mass="33349">MSRTPSARPDHAVEEETEESLRPLLFSIAYRMTGSAGDSEDLAQEALLRLHTSEAAGDDIRSRKAFSTTIVTRLALDYLRSARVRRERYVGQWLPEPLVADRGDGPEERAELADSLSMAFLVLLESLSPPERAVFLLHDVLGYSYHDAAEVIGRSEVNARQIASRARRAIHARRPRFETTTEAKWELAGRFFAVVESGDVDALVSMLSDDAMMYGDGGGVVPTRAEPISSPRAIAAMLVGLAARLARDGLRIVEVEVNGEPGVAISDGSATPHAVVALDIVGDKVRTVSSVLNPAKLPHLEWISER</sequence>
<dbReference type="InterPro" id="IPR014284">
    <property type="entry name" value="RNA_pol_sigma-70_dom"/>
</dbReference>